<dbReference type="AlphaFoldDB" id="A0A378JL35"/>
<accession>A0A378JL35</accession>
<dbReference type="Proteomes" id="UP000254794">
    <property type="component" value="Unassembled WGS sequence"/>
</dbReference>
<evidence type="ECO:0000256" key="2">
    <source>
        <dbReference type="SAM" id="Phobius"/>
    </source>
</evidence>
<evidence type="ECO:0000256" key="1">
    <source>
        <dbReference type="SAM" id="Coils"/>
    </source>
</evidence>
<feature type="transmembrane region" description="Helical" evidence="2">
    <location>
        <begin position="377"/>
        <end position="398"/>
    </location>
</feature>
<reference evidence="3 4" key="1">
    <citation type="submission" date="2018-06" db="EMBL/GenBank/DDBJ databases">
        <authorList>
            <consortium name="Pathogen Informatics"/>
            <person name="Doyle S."/>
        </authorList>
    </citation>
    <scope>NUCLEOTIDE SEQUENCE [LARGE SCALE GENOMIC DNA]</scope>
    <source>
        <strain evidence="3 4">NCTC13316</strain>
    </source>
</reference>
<dbReference type="PANTHER" id="PTHR32309">
    <property type="entry name" value="TYROSINE-PROTEIN KINASE"/>
    <property type="match status" value="1"/>
</dbReference>
<dbReference type="PANTHER" id="PTHR32309:SF13">
    <property type="entry name" value="FERRIC ENTEROBACTIN TRANSPORT PROTEIN FEPE"/>
    <property type="match status" value="1"/>
</dbReference>
<proteinExistence type="predicted"/>
<dbReference type="OrthoDB" id="5497849at2"/>
<keyword evidence="4" id="KW-1185">Reference proteome</keyword>
<dbReference type="GO" id="GO:0005886">
    <property type="term" value="C:plasma membrane"/>
    <property type="evidence" value="ECO:0007669"/>
    <property type="project" value="TreeGrafter"/>
</dbReference>
<feature type="transmembrane region" description="Helical" evidence="2">
    <location>
        <begin position="49"/>
        <end position="66"/>
    </location>
</feature>
<keyword evidence="1" id="KW-0175">Coiled coil</keyword>
<protein>
    <submittedName>
        <fullName evidence="3">Capsule polysaccharide export inner-membrane protein ctrB</fullName>
    </submittedName>
</protein>
<dbReference type="InterPro" id="IPR050445">
    <property type="entry name" value="Bact_polysacc_biosynth/exp"/>
</dbReference>
<dbReference type="GO" id="GO:0004713">
    <property type="term" value="F:protein tyrosine kinase activity"/>
    <property type="evidence" value="ECO:0007669"/>
    <property type="project" value="TreeGrafter"/>
</dbReference>
<evidence type="ECO:0000313" key="3">
    <source>
        <dbReference type="EMBL" id="STX51398.1"/>
    </source>
</evidence>
<dbReference type="RefSeq" id="WP_115331038.1">
    <property type="nucleotide sequence ID" value="NZ_CAAAHP010000001.1"/>
</dbReference>
<dbReference type="EMBL" id="UGOD01000001">
    <property type="protein sequence ID" value="STX51398.1"/>
    <property type="molecule type" value="Genomic_DNA"/>
</dbReference>
<keyword evidence="2" id="KW-0472">Membrane</keyword>
<name>A0A378JL35_9GAMM</name>
<keyword evidence="2" id="KW-1133">Transmembrane helix</keyword>
<keyword evidence="2" id="KW-0812">Transmembrane</keyword>
<evidence type="ECO:0000313" key="4">
    <source>
        <dbReference type="Proteomes" id="UP000254794"/>
    </source>
</evidence>
<gene>
    <name evidence="3" type="primary">ctrB_1</name>
    <name evidence="3" type="ORF">NCTC13316_01493</name>
</gene>
<feature type="coiled-coil region" evidence="1">
    <location>
        <begin position="283"/>
        <end position="310"/>
    </location>
</feature>
<organism evidence="3 4">
    <name type="scientific">Legionella busanensis</name>
    <dbReference type="NCBI Taxonomy" id="190655"/>
    <lineage>
        <taxon>Bacteria</taxon>
        <taxon>Pseudomonadati</taxon>
        <taxon>Pseudomonadota</taxon>
        <taxon>Gammaproteobacteria</taxon>
        <taxon>Legionellales</taxon>
        <taxon>Legionellaceae</taxon>
        <taxon>Legionella</taxon>
    </lineage>
</organism>
<sequence length="403" mass="46465">MKQLRRIIKRGTDLIPLEIKSLQHHKTYLAFKLHPVRERLLLFVSTQKLFSFLVLFPWLIAAFYILCIQTPVYESSAKILVEQDDQRDSVNGVMGIWRGGNAAPSEIYLTREYIISREILSHIEQRFGIRDHYQSKKNDFLSRLDKKATQSEFLKYYRNKVTAVVEPETYEIIITAAAFTPEAAKKIVAEIIRDTKQFVNKVSNTLAKKQYAFAKMKLGLAKDKLFQAGKDVMEWQNQNGLFDPKETAQVVSSVMAKLKGTLVEKQTELITYSSFMQPNSNKIVTLTEEIKALKEQIEQQTNLLLGNKEKNGKLNKIMTDFEWVQLQLKFAQAEYQAAQQAFDAAAVNLAKNQNLLIEIERPNLPDEPSKPLPFYDLVNLLFFLLIIFVLTKMAIIIVKEHRD</sequence>